<dbReference type="PANTHER" id="PTHR16099">
    <property type="entry name" value="8-OXO-DGTP DIPHOSPHATES NUDT15"/>
    <property type="match status" value="1"/>
</dbReference>
<protein>
    <recommendedName>
        <fullName evidence="1">Nudix hydrolase domain-containing protein</fullName>
    </recommendedName>
</protein>
<evidence type="ECO:0000313" key="3">
    <source>
        <dbReference type="Proteomes" id="UP000177458"/>
    </source>
</evidence>
<dbReference type="Pfam" id="PF00293">
    <property type="entry name" value="NUDIX"/>
    <property type="match status" value="1"/>
</dbReference>
<dbReference type="PROSITE" id="PS51462">
    <property type="entry name" value="NUDIX"/>
    <property type="match status" value="1"/>
</dbReference>
<evidence type="ECO:0000313" key="2">
    <source>
        <dbReference type="EMBL" id="OGC49678.1"/>
    </source>
</evidence>
<dbReference type="FunFam" id="3.90.79.10:FF:000060">
    <property type="entry name" value="Nudix hydrolase 1"/>
    <property type="match status" value="1"/>
</dbReference>
<dbReference type="AlphaFoldDB" id="A0A1F4UXM2"/>
<dbReference type="EMBL" id="MEVF01000016">
    <property type="protein sequence ID" value="OGC49678.1"/>
    <property type="molecule type" value="Genomic_DNA"/>
</dbReference>
<sequence>MTSKNPQIKVGIGVLVFKNGKVLLSKRKGSHGAGEYAFPGGHLEFGESIIECARRECREEAGIEIKNVRFVRLANLKRYPGKHYVDIGLVAEWKSGEPRLLEPHKFASWNWYNPQNLPKPLFGTIESYFEALNSGKNFFDN</sequence>
<gene>
    <name evidence="2" type="ORF">A3A69_01945</name>
</gene>
<dbReference type="InterPro" id="IPR000086">
    <property type="entry name" value="NUDIX_hydrolase_dom"/>
</dbReference>
<dbReference type="PANTHER" id="PTHR16099:SF5">
    <property type="entry name" value="NUCLEOTIDE TRIPHOSPHATE DIPHOSPHATASE NUDT15"/>
    <property type="match status" value="1"/>
</dbReference>
<dbReference type="CDD" id="cd04678">
    <property type="entry name" value="NUDIX_MTH2_Nudt15"/>
    <property type="match status" value="1"/>
</dbReference>
<dbReference type="Proteomes" id="UP000177458">
    <property type="component" value="Unassembled WGS sequence"/>
</dbReference>
<reference evidence="2 3" key="1">
    <citation type="journal article" date="2016" name="Nat. Commun.">
        <title>Thousands of microbial genomes shed light on interconnected biogeochemical processes in an aquifer system.</title>
        <authorList>
            <person name="Anantharaman K."/>
            <person name="Brown C.T."/>
            <person name="Hug L.A."/>
            <person name="Sharon I."/>
            <person name="Castelle C.J."/>
            <person name="Probst A.J."/>
            <person name="Thomas B.C."/>
            <person name="Singh A."/>
            <person name="Wilkins M.J."/>
            <person name="Karaoz U."/>
            <person name="Brodie E.L."/>
            <person name="Williams K.H."/>
            <person name="Hubbard S.S."/>
            <person name="Banfield J.F."/>
        </authorList>
    </citation>
    <scope>NUCLEOTIDE SEQUENCE [LARGE SCALE GENOMIC DNA]</scope>
</reference>
<accession>A0A1F4UXM2</accession>
<evidence type="ECO:0000259" key="1">
    <source>
        <dbReference type="PROSITE" id="PS51462"/>
    </source>
</evidence>
<feature type="domain" description="Nudix hydrolase" evidence="1">
    <location>
        <begin position="7"/>
        <end position="133"/>
    </location>
</feature>
<dbReference type="InterPro" id="IPR015797">
    <property type="entry name" value="NUDIX_hydrolase-like_dom_sf"/>
</dbReference>
<dbReference type="Gene3D" id="3.90.79.10">
    <property type="entry name" value="Nucleoside Triphosphate Pyrophosphohydrolase"/>
    <property type="match status" value="1"/>
</dbReference>
<name>A0A1F4UXM2_UNCKA</name>
<proteinExistence type="predicted"/>
<comment type="caution">
    <text evidence="2">The sequence shown here is derived from an EMBL/GenBank/DDBJ whole genome shotgun (WGS) entry which is preliminary data.</text>
</comment>
<dbReference type="SUPFAM" id="SSF55811">
    <property type="entry name" value="Nudix"/>
    <property type="match status" value="1"/>
</dbReference>
<organism evidence="2 3">
    <name type="scientific">candidate division WWE3 bacterium RIFCSPLOWO2_01_FULL_37_15</name>
    <dbReference type="NCBI Taxonomy" id="1802622"/>
    <lineage>
        <taxon>Bacteria</taxon>
        <taxon>Katanobacteria</taxon>
    </lineage>
</organism>